<reference evidence="1" key="1">
    <citation type="submission" date="2020-04" db="EMBL/GenBank/DDBJ databases">
        <authorList>
            <person name="Alioto T."/>
            <person name="Alioto T."/>
            <person name="Gomez Garrido J."/>
        </authorList>
    </citation>
    <scope>NUCLEOTIDE SEQUENCE</scope>
    <source>
        <strain evidence="1">A484AB</strain>
    </source>
</reference>
<dbReference type="PROSITE" id="PS50097">
    <property type="entry name" value="BTB"/>
    <property type="match status" value="1"/>
</dbReference>
<protein>
    <submittedName>
        <fullName evidence="1">Kelch 20</fullName>
    </submittedName>
</protein>
<comment type="caution">
    <text evidence="1">The sequence shown here is derived from an EMBL/GenBank/DDBJ whole genome shotgun (WGS) entry which is preliminary data.</text>
</comment>
<dbReference type="AlphaFoldDB" id="A0A6S7HS43"/>
<evidence type="ECO:0000313" key="1">
    <source>
        <dbReference type="EMBL" id="CAB4007137.1"/>
    </source>
</evidence>
<dbReference type="OrthoDB" id="45365at2759"/>
<dbReference type="FunFam" id="1.25.40.420:FF:000001">
    <property type="entry name" value="Kelch-like family member 12"/>
    <property type="match status" value="1"/>
</dbReference>
<organism evidence="1 2">
    <name type="scientific">Paramuricea clavata</name>
    <name type="common">Red gorgonian</name>
    <name type="synonym">Violescent sea-whip</name>
    <dbReference type="NCBI Taxonomy" id="317549"/>
    <lineage>
        <taxon>Eukaryota</taxon>
        <taxon>Metazoa</taxon>
        <taxon>Cnidaria</taxon>
        <taxon>Anthozoa</taxon>
        <taxon>Octocorallia</taxon>
        <taxon>Malacalcyonacea</taxon>
        <taxon>Plexauridae</taxon>
        <taxon>Paramuricea</taxon>
    </lineage>
</organism>
<gene>
    <name evidence="1" type="ORF">PACLA_8A073458</name>
</gene>
<dbReference type="SUPFAM" id="SSF54695">
    <property type="entry name" value="POZ domain"/>
    <property type="match status" value="1"/>
</dbReference>
<dbReference type="SUPFAM" id="SSF117281">
    <property type="entry name" value="Kelch motif"/>
    <property type="match status" value="1"/>
</dbReference>
<dbReference type="InterPro" id="IPR017096">
    <property type="entry name" value="BTB-kelch_protein"/>
</dbReference>
<dbReference type="Proteomes" id="UP001152795">
    <property type="component" value="Unassembled WGS sequence"/>
</dbReference>
<name>A0A6S7HS43_PARCT</name>
<dbReference type="SMART" id="SM00612">
    <property type="entry name" value="Kelch"/>
    <property type="match status" value="6"/>
</dbReference>
<dbReference type="InterPro" id="IPR011333">
    <property type="entry name" value="SKP1/BTB/POZ_sf"/>
</dbReference>
<dbReference type="Gene3D" id="1.25.40.420">
    <property type="match status" value="1"/>
</dbReference>
<dbReference type="Pfam" id="PF00651">
    <property type="entry name" value="BTB"/>
    <property type="match status" value="1"/>
</dbReference>
<sequence>MVDFDGSIDSEVRSSHSMESLEQDEYLESVVSTSERLGTKMLHQLNEFRQDETLCDAKLRLEGKEFDVHKVVLSSSCPYFRTLFTANMKERKQSVIDLKCPVDLVHRMDDFLTFLYTTKVQLTQENVEALIVAADYFNVTELKELGCRFLQQNVNLSNGIALHGFAGRYHCEPLRELTRDFLVENFTAISQTEDYLLTDPEQLLEIVSSDELVLFAEEELYEGILRWVKHDLTNRVGFFPKLFGKVRLQDVSRTYLAETIANEKLVTDDPICSDLLMRMILECYVTEDATKVIPSRFYDCVFVNGGREPSGATASSYLFVPSQNAWFKIPSMSTVRYSHGVATIGDDVFVLGGYSKNGFTAEVEKFDVKARKWSTSQPLPTPMKGMAVAAVGNSLYVAGGIVENGIRLGILKRYDPATQRWEVKTPLHVSRSGASLVTVGDFLYAIGGKASDNQMLSSMERYSITADTWERMSEMSHKRAYAVAASVGSGNILVVGGINEVGEVDTIDHVVVIRTYLRSCEMYNSTAGVWFPVADLSVPRAFAGITVHGEKVYVFGGEGTGTRYHNSVECYDCTTNKWDVISHMPEPKKFLQCCKLMLPQGLFRSLPSVSATS</sequence>
<dbReference type="Pfam" id="PF24981">
    <property type="entry name" value="Beta-prop_ATRN-LZTR1"/>
    <property type="match status" value="1"/>
</dbReference>
<dbReference type="EMBL" id="CACRXK020005709">
    <property type="protein sequence ID" value="CAB4007137.1"/>
    <property type="molecule type" value="Genomic_DNA"/>
</dbReference>
<dbReference type="InterPro" id="IPR056737">
    <property type="entry name" value="Beta-prop_ATRN-MKLN-like"/>
</dbReference>
<dbReference type="InterPro" id="IPR011705">
    <property type="entry name" value="BACK"/>
</dbReference>
<evidence type="ECO:0000313" key="2">
    <source>
        <dbReference type="Proteomes" id="UP001152795"/>
    </source>
</evidence>
<dbReference type="PANTHER" id="PTHR45632:SF30">
    <property type="entry name" value="BTB DOMAIN-CONTAINING PROTEIN"/>
    <property type="match status" value="1"/>
</dbReference>
<dbReference type="PANTHER" id="PTHR45632">
    <property type="entry name" value="LD33804P"/>
    <property type="match status" value="1"/>
</dbReference>
<dbReference type="Gene3D" id="2.120.10.80">
    <property type="entry name" value="Kelch-type beta propeller"/>
    <property type="match status" value="2"/>
</dbReference>
<keyword evidence="2" id="KW-1185">Reference proteome</keyword>
<dbReference type="Gene3D" id="3.30.710.10">
    <property type="entry name" value="Potassium Channel Kv1.1, Chain A"/>
    <property type="match status" value="1"/>
</dbReference>
<dbReference type="PIRSF" id="PIRSF037037">
    <property type="entry name" value="Kelch-like_protein_gigaxonin"/>
    <property type="match status" value="1"/>
</dbReference>
<dbReference type="InterPro" id="IPR000210">
    <property type="entry name" value="BTB/POZ_dom"/>
</dbReference>
<dbReference type="InterPro" id="IPR006652">
    <property type="entry name" value="Kelch_1"/>
</dbReference>
<dbReference type="SMART" id="SM00875">
    <property type="entry name" value="BACK"/>
    <property type="match status" value="1"/>
</dbReference>
<dbReference type="Pfam" id="PF07707">
    <property type="entry name" value="BACK"/>
    <property type="match status" value="1"/>
</dbReference>
<dbReference type="InterPro" id="IPR015915">
    <property type="entry name" value="Kelch-typ_b-propeller"/>
</dbReference>
<dbReference type="SMART" id="SM00225">
    <property type="entry name" value="BTB"/>
    <property type="match status" value="1"/>
</dbReference>
<proteinExistence type="predicted"/>
<accession>A0A6S7HS43</accession>